<gene>
    <name evidence="1" type="ORF">PSON_ATCC_30995.1.T0430013</name>
</gene>
<reference evidence="1" key="1">
    <citation type="submission" date="2021-01" db="EMBL/GenBank/DDBJ databases">
        <authorList>
            <consortium name="Genoscope - CEA"/>
            <person name="William W."/>
        </authorList>
    </citation>
    <scope>NUCLEOTIDE SEQUENCE</scope>
</reference>
<dbReference type="EMBL" id="CAJJDN010000043">
    <property type="protein sequence ID" value="CAD8082087.1"/>
    <property type="molecule type" value="Genomic_DNA"/>
</dbReference>
<evidence type="ECO:0000313" key="1">
    <source>
        <dbReference type="EMBL" id="CAD8082087.1"/>
    </source>
</evidence>
<keyword evidence="2" id="KW-1185">Reference proteome</keyword>
<comment type="caution">
    <text evidence="1">The sequence shown here is derived from an EMBL/GenBank/DDBJ whole genome shotgun (WGS) entry which is preliminary data.</text>
</comment>
<protein>
    <submittedName>
        <fullName evidence="1">Uncharacterized protein</fullName>
    </submittedName>
</protein>
<dbReference type="Proteomes" id="UP000692954">
    <property type="component" value="Unassembled WGS sequence"/>
</dbReference>
<name>A0A8S1MM30_9CILI</name>
<proteinExistence type="predicted"/>
<dbReference type="AlphaFoldDB" id="A0A8S1MM30"/>
<accession>A0A8S1MM30</accession>
<organism evidence="1 2">
    <name type="scientific">Paramecium sonneborni</name>
    <dbReference type="NCBI Taxonomy" id="65129"/>
    <lineage>
        <taxon>Eukaryota</taxon>
        <taxon>Sar</taxon>
        <taxon>Alveolata</taxon>
        <taxon>Ciliophora</taxon>
        <taxon>Intramacronucleata</taxon>
        <taxon>Oligohymenophorea</taxon>
        <taxon>Peniculida</taxon>
        <taxon>Parameciidae</taxon>
        <taxon>Paramecium</taxon>
    </lineage>
</organism>
<evidence type="ECO:0000313" key="2">
    <source>
        <dbReference type="Proteomes" id="UP000692954"/>
    </source>
</evidence>
<sequence length="121" mass="14191">MIQFAQSLLEENTQQLTSRMGFVESCSCGKQLVSRILSWLFILFQKNQDLYILLMHLNLIQCIPCFGNQGTILYPLIYFLFCQSMTPTIFDYCANDVDFSFNWRQLNVLDPYFALPFEAFI</sequence>